<comment type="similarity">
    <text evidence="8 9">Belongs to the TonB-dependent receptor family.</text>
</comment>
<evidence type="ECO:0000313" key="14">
    <source>
        <dbReference type="Proteomes" id="UP000248790"/>
    </source>
</evidence>
<dbReference type="PROSITE" id="PS52016">
    <property type="entry name" value="TONB_DEPENDENT_REC_3"/>
    <property type="match status" value="1"/>
</dbReference>
<dbReference type="Gene3D" id="2.40.170.20">
    <property type="entry name" value="TonB-dependent receptor, beta-barrel domain"/>
    <property type="match status" value="1"/>
</dbReference>
<keyword evidence="4 8" id="KW-0812">Transmembrane</keyword>
<evidence type="ECO:0000256" key="7">
    <source>
        <dbReference type="ARBA" id="ARBA00023237"/>
    </source>
</evidence>
<gene>
    <name evidence="13" type="ORF">LX87_03553</name>
</gene>
<accession>A0A327WTZ0</accession>
<evidence type="ECO:0000256" key="4">
    <source>
        <dbReference type="ARBA" id="ARBA00022692"/>
    </source>
</evidence>
<comment type="subcellular location">
    <subcellularLocation>
        <location evidence="1 8">Cell outer membrane</location>
        <topology evidence="1 8">Multi-pass membrane protein</topology>
    </subcellularLocation>
</comment>
<dbReference type="Gene3D" id="2.60.40.1120">
    <property type="entry name" value="Carboxypeptidase-like, regulatory domain"/>
    <property type="match status" value="1"/>
</dbReference>
<reference evidence="13 14" key="1">
    <citation type="submission" date="2018-06" db="EMBL/GenBank/DDBJ databases">
        <title>Genomic Encyclopedia of Archaeal and Bacterial Type Strains, Phase II (KMG-II): from individual species to whole genera.</title>
        <authorList>
            <person name="Goeker M."/>
        </authorList>
    </citation>
    <scope>NUCLEOTIDE SEQUENCE [LARGE SCALE GENOMIC DNA]</scope>
    <source>
        <strain evidence="13 14">DSM 21851</strain>
    </source>
</reference>
<dbReference type="InterPro" id="IPR000531">
    <property type="entry name" value="Beta-barrel_TonB"/>
</dbReference>
<feature type="domain" description="TonB-dependent receptor plug" evidence="12">
    <location>
        <begin position="241"/>
        <end position="345"/>
    </location>
</feature>
<dbReference type="Pfam" id="PF07715">
    <property type="entry name" value="Plug"/>
    <property type="match status" value="1"/>
</dbReference>
<feature type="domain" description="TonB-dependent receptor-like beta-barrel" evidence="11">
    <location>
        <begin position="568"/>
        <end position="947"/>
    </location>
</feature>
<evidence type="ECO:0000256" key="2">
    <source>
        <dbReference type="ARBA" id="ARBA00022448"/>
    </source>
</evidence>
<name>A0A327WTZ0_LARAB</name>
<sequence>MAFCVAETPGWSQTLAMTRQVARKAKTAIAPETRPLKDVLREIKSRYNVDILLEGGLIDGIRVAAEVVDFNQSVERNLTKILRPNQLHYKKIKAGSYLILDEKKGPKSTDDQPLTYIHSEGFGNQLPGEKSAEDSALPSGRGAETVADVTVRGKVTDDEKGSGLPGVSVVLKGTQRGATTDPDGNFSIVVPDGKAVLVFSFVGYEAQEVTVGNRTSINISLKADTKSLNEVVVVGYGTQKKANLTGAVSTVGGEVLESRPLVNLAQGLQGLVPNLNININSGAPGRGATYNVRGTTSINGGGPLVLVDGVQMDPNLINPADVASVTVLKDAASAAVYGVRGAYGVILITTKTPKKNAPLRVNYSGSITTTRPTRLPKYVNSVQYIRMHREADATGASSGGSQATEKFTELDLANAEKYLADPANNLPVYVDPGNPSKYRYVGNTDWIAEQYPGWAPMTDHNLSLSGGEGRTSFVASLGYLGQKGILDVANETFRRYNANLKVSTEVTKWMDLNFRFNLNRTEGNRPTPANTGGTAESWISNDLRPIMPVYHPDGNFSGQGSFTNPIALATLNGRSLDKANDLWLTGAIVLRPIEGLRVEANYTWNGYNRNIERHWKEYNEYGANGVLLGTFPWSRPSRVTEAYNTDTYTALNAYAEYQRTFGTKHNIKALVGYNQELKQMKFDSSSIKNLIDQTIPAPNLNNDPAPGIGASRGEWAVSGTFFRLNYDYAGKYLLELNGRYDGTSRFPRGNRYVFLPSISAGWRISEEPFFKPLQNVVNDLKFRGSYGTLGNQAGDVLGNYPYLATMSAGLVNYIFGGQRGGGVGTPGLISANFTWEKVTTMDLGVDFSLFNNRLITNFDWYIRDTKDMIVGASPLPAVLGTSAPRQNAANLRTKGWELSTTWRDRINKDWTYEVTLALSDYTARITKYDLNTTNSITNLGNGNYYNGQRLNEIWGFETAGFFATDDAAAQVDQKQIWGGTWLAGDIQYKDQNGDGKITRGVNTLSDPGDQKVIGNSTPRYQFGLNLSTQYRNFDFTMLVQGIGKRDLALSGRQFWGFTSEWDVPLQPILDYWTPENTGAYYPRMRFGGGGNFQPQTKYLQNGAYARLKNISLGYTLPRALTNKIKLQTVRVYVTGQNLFEVTKFYKALDPETFSQGAYPLNRALSGGIQIGL</sequence>
<protein>
    <submittedName>
        <fullName evidence="13">TonB-linked SusC/RagA family outer membrane protein</fullName>
    </submittedName>
</protein>
<feature type="region of interest" description="Disordered" evidence="10">
    <location>
        <begin position="103"/>
        <end position="143"/>
    </location>
</feature>
<dbReference type="EMBL" id="QLMC01000004">
    <property type="protein sequence ID" value="RAJ95804.1"/>
    <property type="molecule type" value="Genomic_DNA"/>
</dbReference>
<evidence type="ECO:0000256" key="9">
    <source>
        <dbReference type="RuleBase" id="RU003357"/>
    </source>
</evidence>
<dbReference type="InterPro" id="IPR039426">
    <property type="entry name" value="TonB-dep_rcpt-like"/>
</dbReference>
<evidence type="ECO:0000256" key="5">
    <source>
        <dbReference type="ARBA" id="ARBA00023077"/>
    </source>
</evidence>
<keyword evidence="5 9" id="KW-0798">TonB box</keyword>
<dbReference type="InterPro" id="IPR023997">
    <property type="entry name" value="TonB-dep_OMP_SusC/RagA_CS"/>
</dbReference>
<keyword evidence="2 8" id="KW-0813">Transport</keyword>
<dbReference type="Gene3D" id="2.170.130.10">
    <property type="entry name" value="TonB-dependent receptor, plug domain"/>
    <property type="match status" value="1"/>
</dbReference>
<keyword evidence="7 8" id="KW-0998">Cell outer membrane</keyword>
<dbReference type="InterPro" id="IPR023996">
    <property type="entry name" value="TonB-dep_OMP_SusC/RagA"/>
</dbReference>
<dbReference type="SUPFAM" id="SSF56935">
    <property type="entry name" value="Porins"/>
    <property type="match status" value="1"/>
</dbReference>
<evidence type="ECO:0000256" key="10">
    <source>
        <dbReference type="SAM" id="MobiDB-lite"/>
    </source>
</evidence>
<evidence type="ECO:0000256" key="3">
    <source>
        <dbReference type="ARBA" id="ARBA00022452"/>
    </source>
</evidence>
<dbReference type="InterPro" id="IPR008969">
    <property type="entry name" value="CarboxyPept-like_regulatory"/>
</dbReference>
<dbReference type="NCBIfam" id="TIGR04057">
    <property type="entry name" value="SusC_RagA_signa"/>
    <property type="match status" value="1"/>
</dbReference>
<evidence type="ECO:0000256" key="1">
    <source>
        <dbReference type="ARBA" id="ARBA00004571"/>
    </source>
</evidence>
<comment type="caution">
    <text evidence="13">The sequence shown here is derived from an EMBL/GenBank/DDBJ whole genome shotgun (WGS) entry which is preliminary data.</text>
</comment>
<dbReference type="GO" id="GO:0009279">
    <property type="term" value="C:cell outer membrane"/>
    <property type="evidence" value="ECO:0007669"/>
    <property type="project" value="UniProtKB-SubCell"/>
</dbReference>
<dbReference type="InterPro" id="IPR012910">
    <property type="entry name" value="Plug_dom"/>
</dbReference>
<dbReference type="Pfam" id="PF00593">
    <property type="entry name" value="TonB_dep_Rec_b-barrel"/>
    <property type="match status" value="1"/>
</dbReference>
<dbReference type="AlphaFoldDB" id="A0A327WTZ0"/>
<dbReference type="SUPFAM" id="SSF49464">
    <property type="entry name" value="Carboxypeptidase regulatory domain-like"/>
    <property type="match status" value="1"/>
</dbReference>
<dbReference type="InterPro" id="IPR037066">
    <property type="entry name" value="Plug_dom_sf"/>
</dbReference>
<evidence type="ECO:0000313" key="13">
    <source>
        <dbReference type="EMBL" id="RAJ95804.1"/>
    </source>
</evidence>
<evidence type="ECO:0000259" key="11">
    <source>
        <dbReference type="Pfam" id="PF00593"/>
    </source>
</evidence>
<keyword evidence="3 8" id="KW-1134">Transmembrane beta strand</keyword>
<keyword evidence="6 8" id="KW-0472">Membrane</keyword>
<organism evidence="13 14">
    <name type="scientific">Larkinella arboricola</name>
    <dbReference type="NCBI Taxonomy" id="643671"/>
    <lineage>
        <taxon>Bacteria</taxon>
        <taxon>Pseudomonadati</taxon>
        <taxon>Bacteroidota</taxon>
        <taxon>Cytophagia</taxon>
        <taxon>Cytophagales</taxon>
        <taxon>Spirosomataceae</taxon>
        <taxon>Larkinella</taxon>
    </lineage>
</organism>
<evidence type="ECO:0000256" key="8">
    <source>
        <dbReference type="PROSITE-ProRule" id="PRU01360"/>
    </source>
</evidence>
<evidence type="ECO:0000256" key="6">
    <source>
        <dbReference type="ARBA" id="ARBA00023136"/>
    </source>
</evidence>
<dbReference type="Pfam" id="PF13715">
    <property type="entry name" value="CarbopepD_reg_2"/>
    <property type="match status" value="1"/>
</dbReference>
<dbReference type="InterPro" id="IPR036942">
    <property type="entry name" value="Beta-barrel_TonB_sf"/>
</dbReference>
<proteinExistence type="inferred from homology"/>
<dbReference type="NCBIfam" id="TIGR04056">
    <property type="entry name" value="OMP_RagA_SusC"/>
    <property type="match status" value="1"/>
</dbReference>
<keyword evidence="14" id="KW-1185">Reference proteome</keyword>
<evidence type="ECO:0000259" key="12">
    <source>
        <dbReference type="Pfam" id="PF07715"/>
    </source>
</evidence>
<dbReference type="Proteomes" id="UP000248790">
    <property type="component" value="Unassembled WGS sequence"/>
</dbReference>